<dbReference type="EMBL" id="JAYDYQ010000927">
    <property type="protein sequence ID" value="KAK4493080.1"/>
    <property type="molecule type" value="Genomic_DNA"/>
</dbReference>
<dbReference type="Proteomes" id="UP001291926">
    <property type="component" value="Unassembled WGS sequence"/>
</dbReference>
<evidence type="ECO:0000313" key="2">
    <source>
        <dbReference type="Proteomes" id="UP001291926"/>
    </source>
</evidence>
<keyword evidence="2" id="KW-1185">Reference proteome</keyword>
<sequence>MGKSKKSGGMGFRNLQAFKSALLAKQAWRIMSKPDSLLSRMYKARYFLGTEFREAHIGSNASLSWKSICEAKELLVEGLRWRIGNGNDVKAWTDNWIPRDGGLRVRTPWILGAVDLMVWGLIDQENRVWKRDRLEELFWEEEVESIKSIPLGDELNNDRLV</sequence>
<protein>
    <submittedName>
        <fullName evidence="1">Uncharacterized protein</fullName>
    </submittedName>
</protein>
<gene>
    <name evidence="1" type="ORF">RD792_018088</name>
</gene>
<proteinExistence type="predicted"/>
<accession>A0ABR0DV27</accession>
<comment type="caution">
    <text evidence="1">The sequence shown here is derived from an EMBL/GenBank/DDBJ whole genome shotgun (WGS) entry which is preliminary data.</text>
</comment>
<reference evidence="1 2" key="1">
    <citation type="journal article" date="2023" name="bioRxiv">
        <title>Genome report: Whole genome sequence and annotation of Penstemon davidsonii.</title>
        <authorList>
            <person name="Ostevik K.L."/>
            <person name="Alabady M."/>
            <person name="Zhang M."/>
            <person name="Rausher M.D."/>
        </authorList>
    </citation>
    <scope>NUCLEOTIDE SEQUENCE [LARGE SCALE GENOMIC DNA]</scope>
    <source>
        <strain evidence="1">DNT005</strain>
        <tissue evidence="1">Whole leaf</tissue>
    </source>
</reference>
<organism evidence="1 2">
    <name type="scientific">Penstemon davidsonii</name>
    <dbReference type="NCBI Taxonomy" id="160366"/>
    <lineage>
        <taxon>Eukaryota</taxon>
        <taxon>Viridiplantae</taxon>
        <taxon>Streptophyta</taxon>
        <taxon>Embryophyta</taxon>
        <taxon>Tracheophyta</taxon>
        <taxon>Spermatophyta</taxon>
        <taxon>Magnoliopsida</taxon>
        <taxon>eudicotyledons</taxon>
        <taxon>Gunneridae</taxon>
        <taxon>Pentapetalae</taxon>
        <taxon>asterids</taxon>
        <taxon>lamiids</taxon>
        <taxon>Lamiales</taxon>
        <taxon>Plantaginaceae</taxon>
        <taxon>Cheloneae</taxon>
        <taxon>Penstemon</taxon>
    </lineage>
</organism>
<evidence type="ECO:0000313" key="1">
    <source>
        <dbReference type="EMBL" id="KAK4493080.1"/>
    </source>
</evidence>
<name>A0ABR0DV27_9LAMI</name>